<dbReference type="InterPro" id="IPR011990">
    <property type="entry name" value="TPR-like_helical_dom_sf"/>
</dbReference>
<reference evidence="4 5" key="1">
    <citation type="submission" date="2021-07" db="EMBL/GenBank/DDBJ databases">
        <title>The Aristolochia fimbriata genome: insights into angiosperm evolution, floral development and chemical biosynthesis.</title>
        <authorList>
            <person name="Jiao Y."/>
        </authorList>
    </citation>
    <scope>NUCLEOTIDE SEQUENCE [LARGE SCALE GENOMIC DNA]</scope>
    <source>
        <strain evidence="4">IBCAS-2021</strain>
        <tissue evidence="4">Leaf</tissue>
    </source>
</reference>
<sequence length="205" mass="23116">MAGKASIRWSKKITPCQVLQLIRAERDVKRALMVFDAATAEHANGFKHDHTTYRLIISRLASANQFRSAEMLLNRMKEEECTITEDIFLSICKAYGQAHKPLDALRVFNKLKEFQCEPTPTSYLIILDILGICLVKPLGVPSLVDFGVGGNQESLLATTMQRKIFFRYVRNSSFTGFNIYQQDTGPSPPLKESVALLSLNFQIVE</sequence>
<protein>
    <recommendedName>
        <fullName evidence="6">Pentatricopeptide repeat-containing protein</fullName>
    </recommendedName>
</protein>
<feature type="repeat" description="PPR" evidence="3">
    <location>
        <begin position="49"/>
        <end position="83"/>
    </location>
</feature>
<comment type="similarity">
    <text evidence="1">Belongs to the PPR family. P subfamily.</text>
</comment>
<dbReference type="PANTHER" id="PTHR47447:SF17">
    <property type="entry name" value="OS12G0638900 PROTEIN"/>
    <property type="match status" value="1"/>
</dbReference>
<keyword evidence="5" id="KW-1185">Reference proteome</keyword>
<accession>A0AAV7ECK8</accession>
<name>A0AAV7ECK8_ARIFI</name>
<dbReference type="Pfam" id="PF13812">
    <property type="entry name" value="PPR_3"/>
    <property type="match status" value="1"/>
</dbReference>
<evidence type="ECO:0000256" key="2">
    <source>
        <dbReference type="ARBA" id="ARBA00022737"/>
    </source>
</evidence>
<dbReference type="AlphaFoldDB" id="A0AAV7ECK8"/>
<evidence type="ECO:0000256" key="3">
    <source>
        <dbReference type="PROSITE-ProRule" id="PRU00708"/>
    </source>
</evidence>
<gene>
    <name evidence="4" type="ORF">H6P81_011953</name>
</gene>
<dbReference type="Pfam" id="PF01535">
    <property type="entry name" value="PPR"/>
    <property type="match status" value="1"/>
</dbReference>
<evidence type="ECO:0000313" key="4">
    <source>
        <dbReference type="EMBL" id="KAG9445825.1"/>
    </source>
</evidence>
<dbReference type="PANTHER" id="PTHR47447">
    <property type="entry name" value="OS03G0856100 PROTEIN"/>
    <property type="match status" value="1"/>
</dbReference>
<keyword evidence="2" id="KW-0677">Repeat</keyword>
<comment type="caution">
    <text evidence="4">The sequence shown here is derived from an EMBL/GenBank/DDBJ whole genome shotgun (WGS) entry which is preliminary data.</text>
</comment>
<dbReference type="Proteomes" id="UP000825729">
    <property type="component" value="Unassembled WGS sequence"/>
</dbReference>
<dbReference type="PROSITE" id="PS51375">
    <property type="entry name" value="PPR"/>
    <property type="match status" value="1"/>
</dbReference>
<dbReference type="NCBIfam" id="TIGR00756">
    <property type="entry name" value="PPR"/>
    <property type="match status" value="1"/>
</dbReference>
<dbReference type="EMBL" id="JAINDJ010000005">
    <property type="protein sequence ID" value="KAG9445825.1"/>
    <property type="molecule type" value="Genomic_DNA"/>
</dbReference>
<proteinExistence type="inferred from homology"/>
<organism evidence="4 5">
    <name type="scientific">Aristolochia fimbriata</name>
    <name type="common">White veined hardy Dutchman's pipe vine</name>
    <dbReference type="NCBI Taxonomy" id="158543"/>
    <lineage>
        <taxon>Eukaryota</taxon>
        <taxon>Viridiplantae</taxon>
        <taxon>Streptophyta</taxon>
        <taxon>Embryophyta</taxon>
        <taxon>Tracheophyta</taxon>
        <taxon>Spermatophyta</taxon>
        <taxon>Magnoliopsida</taxon>
        <taxon>Magnoliidae</taxon>
        <taxon>Piperales</taxon>
        <taxon>Aristolochiaceae</taxon>
        <taxon>Aristolochia</taxon>
    </lineage>
</organism>
<evidence type="ECO:0000256" key="1">
    <source>
        <dbReference type="ARBA" id="ARBA00007626"/>
    </source>
</evidence>
<evidence type="ECO:0000313" key="5">
    <source>
        <dbReference type="Proteomes" id="UP000825729"/>
    </source>
</evidence>
<evidence type="ECO:0008006" key="6">
    <source>
        <dbReference type="Google" id="ProtNLM"/>
    </source>
</evidence>
<dbReference type="InterPro" id="IPR002885">
    <property type="entry name" value="PPR_rpt"/>
</dbReference>
<dbReference type="Gene3D" id="1.25.40.10">
    <property type="entry name" value="Tetratricopeptide repeat domain"/>
    <property type="match status" value="1"/>
</dbReference>